<proteinExistence type="predicted"/>
<feature type="transmembrane region" description="Helical" evidence="1">
    <location>
        <begin position="114"/>
        <end position="133"/>
    </location>
</feature>
<reference evidence="2 3" key="1">
    <citation type="submission" date="2019-08" db="EMBL/GenBank/DDBJ databases">
        <title>The genome of the soybean aphid Biotype 1, its phylome, world population structure and adaptation to the North American continent.</title>
        <authorList>
            <person name="Giordano R."/>
            <person name="Donthu R.K."/>
            <person name="Hernandez A.G."/>
            <person name="Wright C.L."/>
            <person name="Zimin A.V."/>
        </authorList>
    </citation>
    <scope>NUCLEOTIDE SEQUENCE [LARGE SCALE GENOMIC DNA]</scope>
    <source>
        <tissue evidence="2">Whole aphids</tissue>
    </source>
</reference>
<accession>A0A6G0SSL0</accession>
<dbReference type="Proteomes" id="UP000475862">
    <property type="component" value="Unassembled WGS sequence"/>
</dbReference>
<evidence type="ECO:0000313" key="2">
    <source>
        <dbReference type="EMBL" id="KAE9521252.1"/>
    </source>
</evidence>
<gene>
    <name evidence="2" type="ORF">AGLY_018344</name>
</gene>
<feature type="transmembrane region" description="Helical" evidence="1">
    <location>
        <begin position="139"/>
        <end position="158"/>
    </location>
</feature>
<name>A0A6G0SSL0_APHGL</name>
<keyword evidence="1" id="KW-0812">Transmembrane</keyword>
<dbReference type="EMBL" id="VYZN01003172">
    <property type="protein sequence ID" value="KAE9521252.1"/>
    <property type="molecule type" value="Genomic_DNA"/>
</dbReference>
<comment type="caution">
    <text evidence="2">The sequence shown here is derived from an EMBL/GenBank/DDBJ whole genome shotgun (WGS) entry which is preliminary data.</text>
</comment>
<dbReference type="AlphaFoldDB" id="A0A6G0SSL0"/>
<evidence type="ECO:0000313" key="3">
    <source>
        <dbReference type="Proteomes" id="UP000475862"/>
    </source>
</evidence>
<keyword evidence="1" id="KW-1133">Transmembrane helix</keyword>
<keyword evidence="1" id="KW-0472">Membrane</keyword>
<evidence type="ECO:0000256" key="1">
    <source>
        <dbReference type="SAM" id="Phobius"/>
    </source>
</evidence>
<protein>
    <recommendedName>
        <fullName evidence="4">Transmembrane protein</fullName>
    </recommendedName>
</protein>
<keyword evidence="3" id="KW-1185">Reference proteome</keyword>
<organism evidence="2 3">
    <name type="scientific">Aphis glycines</name>
    <name type="common">Soybean aphid</name>
    <dbReference type="NCBI Taxonomy" id="307491"/>
    <lineage>
        <taxon>Eukaryota</taxon>
        <taxon>Metazoa</taxon>
        <taxon>Ecdysozoa</taxon>
        <taxon>Arthropoda</taxon>
        <taxon>Hexapoda</taxon>
        <taxon>Insecta</taxon>
        <taxon>Pterygota</taxon>
        <taxon>Neoptera</taxon>
        <taxon>Paraneoptera</taxon>
        <taxon>Hemiptera</taxon>
        <taxon>Sternorrhyncha</taxon>
        <taxon>Aphidomorpha</taxon>
        <taxon>Aphidoidea</taxon>
        <taxon>Aphididae</taxon>
        <taxon>Aphidini</taxon>
        <taxon>Aphis</taxon>
        <taxon>Aphis</taxon>
    </lineage>
</organism>
<evidence type="ECO:0008006" key="4">
    <source>
        <dbReference type="Google" id="ProtNLM"/>
    </source>
</evidence>
<sequence>MAFKFCKTSRSCFTHNSKNYNNNNNKHNNKLINKKKLIIIKSLFGIKLKEPSLLNKNKKHSLLVAVITPIKRTLTFPCTVYMSPELTLTTLNPLFVWFTRTEILAFCFCFDSKMFLLTAFVLNFFSISFFSGVSVNTALLPFCLPFLFNFCSLTALGYGRILSGEITLELVEGIGLSASVWLRIVEFEQLSFDT</sequence>